<name>A0A1I8ADM0_9BILA</name>
<organism evidence="1 2">
    <name type="scientific">Steinernema glaseri</name>
    <dbReference type="NCBI Taxonomy" id="37863"/>
    <lineage>
        <taxon>Eukaryota</taxon>
        <taxon>Metazoa</taxon>
        <taxon>Ecdysozoa</taxon>
        <taxon>Nematoda</taxon>
        <taxon>Chromadorea</taxon>
        <taxon>Rhabditida</taxon>
        <taxon>Tylenchina</taxon>
        <taxon>Panagrolaimomorpha</taxon>
        <taxon>Strongyloidoidea</taxon>
        <taxon>Steinernematidae</taxon>
        <taxon>Steinernema</taxon>
    </lineage>
</organism>
<proteinExistence type="predicted"/>
<keyword evidence="1" id="KW-1185">Reference proteome</keyword>
<dbReference type="Proteomes" id="UP000095287">
    <property type="component" value="Unplaced"/>
</dbReference>
<sequence>MLMLWAVMPKALKKDAKESQMKWSNITSRIKTKRGTPTHLRYKIKKKLSVTFFPVHVPSRDIDLIPKPPPSRVSSPLDFEIGPSNLELDFGLIQIEPLGFLILTKTSCNLQFLGLKRDSADVFSKTRLRRHRGPVSTECTPVEAFPLGFGVTHPMFAVPTPHSPFFGALFHAATLFIGAPIDRLRGRRPGVVLGPQIGRFLQARNVSLEVSCL</sequence>
<evidence type="ECO:0000313" key="2">
    <source>
        <dbReference type="WBParaSite" id="L893_g4535.t1"/>
    </source>
</evidence>
<protein>
    <submittedName>
        <fullName evidence="2">Uncharacterized protein</fullName>
    </submittedName>
</protein>
<dbReference type="WBParaSite" id="L893_g4535.t1">
    <property type="protein sequence ID" value="L893_g4535.t1"/>
    <property type="gene ID" value="L893_g4535"/>
</dbReference>
<accession>A0A1I8ADM0</accession>
<reference evidence="2" key="1">
    <citation type="submission" date="2016-11" db="UniProtKB">
        <authorList>
            <consortium name="WormBaseParasite"/>
        </authorList>
    </citation>
    <scope>IDENTIFICATION</scope>
</reference>
<evidence type="ECO:0000313" key="1">
    <source>
        <dbReference type="Proteomes" id="UP000095287"/>
    </source>
</evidence>
<dbReference type="AlphaFoldDB" id="A0A1I8ADM0"/>